<dbReference type="EMBL" id="VXIV02002186">
    <property type="protein sequence ID" value="KAF6026901.1"/>
    <property type="molecule type" value="Genomic_DNA"/>
</dbReference>
<feature type="signal peptide" evidence="21">
    <location>
        <begin position="1"/>
        <end position="17"/>
    </location>
</feature>
<evidence type="ECO:0000259" key="23">
    <source>
        <dbReference type="PROSITE" id="PS50892"/>
    </source>
</evidence>
<dbReference type="Gene3D" id="1.20.5.110">
    <property type="match status" value="1"/>
</dbReference>
<keyword evidence="5" id="KW-0813">Transport</keyword>
<keyword evidence="11" id="KW-0333">Golgi apparatus</keyword>
<evidence type="ECO:0000256" key="17">
    <source>
        <dbReference type="ARBA" id="ARBA00024248"/>
    </source>
</evidence>
<organism evidence="24 26">
    <name type="scientific">Bugula neritina</name>
    <name type="common">Brown bryozoan</name>
    <name type="synonym">Sertularia neritina</name>
    <dbReference type="NCBI Taxonomy" id="10212"/>
    <lineage>
        <taxon>Eukaryota</taxon>
        <taxon>Metazoa</taxon>
        <taxon>Spiralia</taxon>
        <taxon>Lophotrochozoa</taxon>
        <taxon>Bryozoa</taxon>
        <taxon>Gymnolaemata</taxon>
        <taxon>Cheilostomatida</taxon>
        <taxon>Flustrina</taxon>
        <taxon>Buguloidea</taxon>
        <taxon>Bugulidae</taxon>
        <taxon>Bugula</taxon>
    </lineage>
</organism>
<dbReference type="GO" id="GO:0015031">
    <property type="term" value="P:protein transport"/>
    <property type="evidence" value="ECO:0007669"/>
    <property type="project" value="UniProtKB-KW"/>
</dbReference>
<reference evidence="24 26" key="1">
    <citation type="submission" date="2019-09" db="EMBL/GenBank/DDBJ databases">
        <authorList>
            <person name="Raiko M."/>
            <person name="Komissarov A."/>
            <person name="Rhodes A."/>
            <person name="Kliver S."/>
            <person name="Lim-Fong G."/>
            <person name="Kwan J."/>
            <person name="O'Brien S.J."/>
            <person name="Lopez J.V."/>
        </authorList>
    </citation>
    <scope>NUCLEOTIDE SEQUENCE [LARGE SCALE GENOMIC DNA]</scope>
    <source>
        <strain evidence="24">Kwan_BN1</strain>
    </source>
</reference>
<dbReference type="CDD" id="cd15866">
    <property type="entry name" value="R-SNARE_SEC22"/>
    <property type="match status" value="1"/>
</dbReference>
<dbReference type="GO" id="GO:0006890">
    <property type="term" value="P:retrograde vesicle-mediated transport, Golgi to endoplasmic reticulum"/>
    <property type="evidence" value="ECO:0007669"/>
    <property type="project" value="InterPro"/>
</dbReference>
<evidence type="ECO:0000256" key="15">
    <source>
        <dbReference type="ARBA" id="ARBA00024187"/>
    </source>
</evidence>
<evidence type="ECO:0000256" key="10">
    <source>
        <dbReference type="ARBA" id="ARBA00022989"/>
    </source>
</evidence>
<dbReference type="EMBL" id="VXIV02002786">
    <property type="protein sequence ID" value="KAF6022927.1"/>
    <property type="molecule type" value="Genomic_DNA"/>
</dbReference>
<evidence type="ECO:0000256" key="5">
    <source>
        <dbReference type="ARBA" id="ARBA00022448"/>
    </source>
</evidence>
<sequence length="215" mass="24861">MILITYIARVVDGLALAASVQEDESAGRSMQEYQNKAKQLCRKLNSQSAARCSLDAGPYMFHYAIERNVCFLTLCDKAFSKRQAYAYLEELQNEFISQYGSKVDAQTRPYSFIEFDTFIQKTKKAYEDSRVRRNLTNINSELQDVQRIMVQNIDDVLQRGEALGVLDDKARDLSMQSQKYRKDARYLNLRSSYAKIGVICVVIALFLLFLRYFVF</sequence>
<evidence type="ECO:0000313" key="25">
    <source>
        <dbReference type="EMBL" id="KAF6026901.1"/>
    </source>
</evidence>
<reference evidence="24 26" key="2">
    <citation type="submission" date="2020-06" db="EMBL/GenBank/DDBJ databases">
        <title>Draft genome of Bugula neritina, a colonial animal packing powerful symbionts and potential medicines.</title>
        <authorList>
            <person name="Rayko M."/>
        </authorList>
    </citation>
    <scope>NUCLEOTIDE SEQUENCE [LARGE SCALE GENOMIC DNA]</scope>
    <source>
        <strain evidence="24">Kwan_BN1</strain>
    </source>
</reference>
<evidence type="ECO:0000256" key="14">
    <source>
        <dbReference type="ARBA" id="ARBA00024173"/>
    </source>
</evidence>
<dbReference type="GO" id="GO:0006888">
    <property type="term" value="P:endoplasmic reticulum to Golgi vesicle-mediated transport"/>
    <property type="evidence" value="ECO:0007669"/>
    <property type="project" value="InterPro"/>
</dbReference>
<dbReference type="PROSITE" id="PS50859">
    <property type="entry name" value="LONGIN"/>
    <property type="match status" value="1"/>
</dbReference>
<evidence type="ECO:0000256" key="2">
    <source>
        <dbReference type="ARBA" id="ARBA00004198"/>
    </source>
</evidence>
<dbReference type="InterPro" id="IPR011012">
    <property type="entry name" value="Longin-like_dom_sf"/>
</dbReference>
<dbReference type="GO" id="GO:0005484">
    <property type="term" value="F:SNAP receptor activity"/>
    <property type="evidence" value="ECO:0007669"/>
    <property type="project" value="InterPro"/>
</dbReference>
<name>A0A7J7JAB8_BUGNE</name>
<dbReference type="InterPro" id="IPR042855">
    <property type="entry name" value="V_SNARE_CC"/>
</dbReference>
<comment type="caution">
    <text evidence="24">The sequence shown here is derived from an EMBL/GenBank/DDBJ whole genome shotgun (WGS) entry which is preliminary data.</text>
</comment>
<dbReference type="SUPFAM" id="SSF58038">
    <property type="entry name" value="SNARE fusion complex"/>
    <property type="match status" value="1"/>
</dbReference>
<dbReference type="Gene3D" id="3.30.450.50">
    <property type="entry name" value="Longin domain"/>
    <property type="match status" value="1"/>
</dbReference>
<dbReference type="InterPro" id="IPR010908">
    <property type="entry name" value="Longin_dom"/>
</dbReference>
<dbReference type="InterPro" id="IPR001388">
    <property type="entry name" value="Synaptobrevin-like"/>
</dbReference>
<keyword evidence="6 20" id="KW-0812">Transmembrane</keyword>
<keyword evidence="12 19" id="KW-0175">Coiled coil</keyword>
<evidence type="ECO:0000256" key="18">
    <source>
        <dbReference type="ARBA" id="ARBA00033315"/>
    </source>
</evidence>
<comment type="subcellular location">
    <subcellularLocation>
        <location evidence="1">Endoplasmic reticulum membrane</location>
        <topology evidence="1">Single-pass type IV membrane protein</topology>
    </subcellularLocation>
    <subcellularLocation>
        <location evidence="15">Endoplasmic reticulum-Golgi intermediate compartment membrane</location>
    </subcellularLocation>
    <subcellularLocation>
        <location evidence="16">Golgi apparatus</location>
        <location evidence="16">cis-Golgi network membrane</location>
    </subcellularLocation>
    <subcellularLocation>
        <location evidence="2">Golgi apparatus</location>
        <location evidence="2">trans-Golgi network membrane</location>
    </subcellularLocation>
    <subcellularLocation>
        <location evidence="3">Melanosome</location>
    </subcellularLocation>
</comment>
<evidence type="ECO:0000256" key="12">
    <source>
        <dbReference type="ARBA" id="ARBA00023054"/>
    </source>
</evidence>
<dbReference type="InterPro" id="IPR044565">
    <property type="entry name" value="Sec22"/>
</dbReference>
<evidence type="ECO:0000256" key="4">
    <source>
        <dbReference type="ARBA" id="ARBA00008025"/>
    </source>
</evidence>
<evidence type="ECO:0000256" key="20">
    <source>
        <dbReference type="SAM" id="Phobius"/>
    </source>
</evidence>
<accession>A0A7J7JAB8</accession>
<evidence type="ECO:0000256" key="21">
    <source>
        <dbReference type="SAM" id="SignalP"/>
    </source>
</evidence>
<dbReference type="AlphaFoldDB" id="A0A7J7JAB8"/>
<keyword evidence="8" id="KW-0931">ER-Golgi transport</keyword>
<proteinExistence type="inferred from homology"/>
<feature type="chain" id="PRO_5033594805" description="Vesicle-trafficking protein SEC22b" evidence="21">
    <location>
        <begin position="18"/>
        <end position="215"/>
    </location>
</feature>
<dbReference type="GO" id="GO:0005789">
    <property type="term" value="C:endoplasmic reticulum membrane"/>
    <property type="evidence" value="ECO:0007669"/>
    <property type="project" value="UniProtKB-SubCell"/>
</dbReference>
<feature type="domain" description="V-SNARE coiled-coil homology" evidence="23">
    <location>
        <begin position="134"/>
        <end position="194"/>
    </location>
</feature>
<evidence type="ECO:0000256" key="6">
    <source>
        <dbReference type="ARBA" id="ARBA00022692"/>
    </source>
</evidence>
<dbReference type="PANTHER" id="PTHR45837">
    <property type="entry name" value="VESICLE-TRAFFICKING PROTEIN SEC22B"/>
    <property type="match status" value="1"/>
</dbReference>
<comment type="similarity">
    <text evidence="4">Belongs to the synaptobrevin family.</text>
</comment>
<evidence type="ECO:0000313" key="24">
    <source>
        <dbReference type="EMBL" id="KAF6022927.1"/>
    </source>
</evidence>
<dbReference type="SUPFAM" id="SSF64356">
    <property type="entry name" value="SNARE-like"/>
    <property type="match status" value="1"/>
</dbReference>
<dbReference type="GO" id="GO:0005794">
    <property type="term" value="C:Golgi apparatus"/>
    <property type="evidence" value="ECO:0007669"/>
    <property type="project" value="UniProtKB-SubCell"/>
</dbReference>
<protein>
    <recommendedName>
        <fullName evidence="17">Vesicle-trafficking protein SEC22b</fullName>
    </recommendedName>
    <alternativeName>
        <fullName evidence="18">SEC22 vesicle-trafficking protein homolog B</fullName>
    </alternativeName>
</protein>
<evidence type="ECO:0000313" key="26">
    <source>
        <dbReference type="Proteomes" id="UP000593567"/>
    </source>
</evidence>
<keyword evidence="9" id="KW-0653">Protein transport</keyword>
<keyword evidence="7" id="KW-0256">Endoplasmic reticulum</keyword>
<evidence type="ECO:0000256" key="11">
    <source>
        <dbReference type="ARBA" id="ARBA00023034"/>
    </source>
</evidence>
<evidence type="ECO:0000256" key="8">
    <source>
        <dbReference type="ARBA" id="ARBA00022892"/>
    </source>
</evidence>
<dbReference type="PROSITE" id="PS50892">
    <property type="entry name" value="V_SNARE"/>
    <property type="match status" value="1"/>
</dbReference>
<dbReference type="Pfam" id="PF13774">
    <property type="entry name" value="Longin"/>
    <property type="match status" value="1"/>
</dbReference>
<dbReference type="OrthoDB" id="1719357at2759"/>
<dbReference type="Proteomes" id="UP000593567">
    <property type="component" value="Unassembled WGS sequence"/>
</dbReference>
<keyword evidence="26" id="KW-1185">Reference proteome</keyword>
<dbReference type="PRINTS" id="PR00219">
    <property type="entry name" value="SYNAPTOBREVN"/>
</dbReference>
<feature type="transmembrane region" description="Helical" evidence="20">
    <location>
        <begin position="192"/>
        <end position="214"/>
    </location>
</feature>
<dbReference type="GO" id="GO:0033116">
    <property type="term" value="C:endoplasmic reticulum-Golgi intermediate compartment membrane"/>
    <property type="evidence" value="ECO:0007669"/>
    <property type="project" value="UniProtKB-SubCell"/>
</dbReference>
<evidence type="ECO:0000256" key="1">
    <source>
        <dbReference type="ARBA" id="ARBA00004163"/>
    </source>
</evidence>
<evidence type="ECO:0000256" key="7">
    <source>
        <dbReference type="ARBA" id="ARBA00022824"/>
    </source>
</evidence>
<feature type="domain" description="Longin" evidence="22">
    <location>
        <begin position="6"/>
        <end position="119"/>
    </location>
</feature>
<comment type="function">
    <text evidence="14">SNARE involved in targeting and fusion of ER-derived transport vesicles with the Golgi complex as well as Golgi-derived retrograde transport vesicles with the ER.</text>
</comment>
<keyword evidence="21" id="KW-0732">Signal</keyword>
<dbReference type="Pfam" id="PF00957">
    <property type="entry name" value="Synaptobrevin"/>
    <property type="match status" value="1"/>
</dbReference>
<evidence type="ECO:0000256" key="16">
    <source>
        <dbReference type="ARBA" id="ARBA00024188"/>
    </source>
</evidence>
<evidence type="ECO:0000256" key="9">
    <source>
        <dbReference type="ARBA" id="ARBA00022927"/>
    </source>
</evidence>
<evidence type="ECO:0000256" key="19">
    <source>
        <dbReference type="PROSITE-ProRule" id="PRU00290"/>
    </source>
</evidence>
<keyword evidence="10 20" id="KW-1133">Transmembrane helix</keyword>
<dbReference type="CDD" id="cd14824">
    <property type="entry name" value="Longin"/>
    <property type="match status" value="1"/>
</dbReference>
<keyword evidence="13 20" id="KW-0472">Membrane</keyword>
<dbReference type="SMART" id="SM01270">
    <property type="entry name" value="Longin"/>
    <property type="match status" value="1"/>
</dbReference>
<evidence type="ECO:0000259" key="22">
    <source>
        <dbReference type="PROSITE" id="PS50859"/>
    </source>
</evidence>
<evidence type="ECO:0000256" key="3">
    <source>
        <dbReference type="ARBA" id="ARBA00004223"/>
    </source>
</evidence>
<gene>
    <name evidence="25" type="ORF">EB796_014795</name>
    <name evidence="24" type="ORF">EB796_018764</name>
</gene>
<evidence type="ECO:0000256" key="13">
    <source>
        <dbReference type="ARBA" id="ARBA00023136"/>
    </source>
</evidence>